<dbReference type="STRING" id="490189.SAMN02927903_02939"/>
<gene>
    <name evidence="3" type="ORF">SAMN02927903_02939</name>
</gene>
<dbReference type="RefSeq" id="WP_091145859.1">
    <property type="nucleotide sequence ID" value="NZ_FMVF01000017.1"/>
</dbReference>
<feature type="signal peptide" evidence="1">
    <location>
        <begin position="1"/>
        <end position="20"/>
    </location>
</feature>
<name>A0A1G5JWW7_9FLAO</name>
<dbReference type="Proteomes" id="UP000199354">
    <property type="component" value="Unassembled WGS sequence"/>
</dbReference>
<sequence>MKKNLLAGAVCMAIGLTASAQKLDKFGADLGKKSVMGKEIRVPYTDIQSYFGYIKPGAAPDEVVGGKKMYYVYVWVPVAAPEIGVRMISPAPDSVKPSDKDYVTADYTANATETSKFFDTWVQLERAEGILKLEDVASKAKTSKWVKIDSNDDSSEMPAQPSGSKYNSLMRITSETSNPTKSLVMGLYRIAFTTYKRGEVEGSFLAQIAAPVKLPGVAISADPTTLAASAKK</sequence>
<dbReference type="Pfam" id="PF12103">
    <property type="entry name" value="Lipl32"/>
    <property type="match status" value="1"/>
</dbReference>
<dbReference type="AlphaFoldDB" id="A0A1G5JWW7"/>
<feature type="domain" description="Surface lipoprotein of Spirochaetales order" evidence="2">
    <location>
        <begin position="38"/>
        <end position="219"/>
    </location>
</feature>
<keyword evidence="4" id="KW-1185">Reference proteome</keyword>
<dbReference type="InterPro" id="IPR021962">
    <property type="entry name" value="Lipl32"/>
</dbReference>
<evidence type="ECO:0000313" key="3">
    <source>
        <dbReference type="EMBL" id="SCY92644.1"/>
    </source>
</evidence>
<organism evidence="3 4">
    <name type="scientific">Flavobacterium caeni</name>
    <dbReference type="NCBI Taxonomy" id="490189"/>
    <lineage>
        <taxon>Bacteria</taxon>
        <taxon>Pseudomonadati</taxon>
        <taxon>Bacteroidota</taxon>
        <taxon>Flavobacteriia</taxon>
        <taxon>Flavobacteriales</taxon>
        <taxon>Flavobacteriaceae</taxon>
        <taxon>Flavobacterium</taxon>
    </lineage>
</organism>
<evidence type="ECO:0000256" key="1">
    <source>
        <dbReference type="SAM" id="SignalP"/>
    </source>
</evidence>
<keyword evidence="1" id="KW-0732">Signal</keyword>
<keyword evidence="3" id="KW-0449">Lipoprotein</keyword>
<evidence type="ECO:0000313" key="4">
    <source>
        <dbReference type="Proteomes" id="UP000199354"/>
    </source>
</evidence>
<reference evidence="3 4" key="1">
    <citation type="submission" date="2016-10" db="EMBL/GenBank/DDBJ databases">
        <authorList>
            <person name="de Groot N.N."/>
        </authorList>
    </citation>
    <scope>NUCLEOTIDE SEQUENCE [LARGE SCALE GENOMIC DNA]</scope>
    <source>
        <strain evidence="3 4">CGMCC 1.7031</strain>
    </source>
</reference>
<proteinExistence type="predicted"/>
<dbReference type="OrthoDB" id="1122918at2"/>
<dbReference type="EMBL" id="FMVF01000017">
    <property type="protein sequence ID" value="SCY92644.1"/>
    <property type="molecule type" value="Genomic_DNA"/>
</dbReference>
<accession>A0A1G5JWW7</accession>
<evidence type="ECO:0000259" key="2">
    <source>
        <dbReference type="Pfam" id="PF12103"/>
    </source>
</evidence>
<protein>
    <submittedName>
        <fullName evidence="3">Surface lipoprotein of Spirochaetales order</fullName>
    </submittedName>
</protein>
<feature type="chain" id="PRO_5011608387" evidence="1">
    <location>
        <begin position="21"/>
        <end position="232"/>
    </location>
</feature>